<evidence type="ECO:0000313" key="14">
    <source>
        <dbReference type="Proteomes" id="UP000519004"/>
    </source>
</evidence>
<sequence>MSTLLEMSYAPYVWSAFAVFIVALAWDGLSPWFRHRRVRRDIVLRARREAARTGKRVEVE</sequence>
<gene>
    <name evidence="13" type="ORF">HNQ58_000204</name>
</gene>
<comment type="caution">
    <text evidence="13">The sequence shown here is derived from an EMBL/GenBank/DDBJ whole genome shotgun (WGS) entry which is preliminary data.</text>
</comment>
<keyword evidence="5 12" id="KW-0813">Transport</keyword>
<evidence type="ECO:0000256" key="11">
    <source>
        <dbReference type="ARBA" id="ARBA00023136"/>
    </source>
</evidence>
<dbReference type="RefSeq" id="WP_183946923.1">
    <property type="nucleotide sequence ID" value="NZ_JACHHX010000001.1"/>
</dbReference>
<name>A0A7W7XX36_9GAMM</name>
<dbReference type="Proteomes" id="UP000519004">
    <property type="component" value="Unassembled WGS sequence"/>
</dbReference>
<evidence type="ECO:0000256" key="3">
    <source>
        <dbReference type="ARBA" id="ARBA00008741"/>
    </source>
</evidence>
<feature type="transmembrane region" description="Helical" evidence="12">
    <location>
        <begin position="12"/>
        <end position="33"/>
    </location>
</feature>
<keyword evidence="11 12" id="KW-0472">Membrane</keyword>
<keyword evidence="7 12" id="KW-0997">Cell inner membrane</keyword>
<evidence type="ECO:0000256" key="2">
    <source>
        <dbReference type="ARBA" id="ARBA00004377"/>
    </source>
</evidence>
<evidence type="ECO:0000256" key="4">
    <source>
        <dbReference type="ARBA" id="ARBA00016461"/>
    </source>
</evidence>
<dbReference type="InterPro" id="IPR007078">
    <property type="entry name" value="Haem_export_protD_CcmD"/>
</dbReference>
<keyword evidence="8 12" id="KW-0812">Transmembrane</keyword>
<evidence type="ECO:0000256" key="5">
    <source>
        <dbReference type="ARBA" id="ARBA00022448"/>
    </source>
</evidence>
<accession>A0A7W7XX36</accession>
<evidence type="ECO:0000256" key="1">
    <source>
        <dbReference type="ARBA" id="ARBA00002442"/>
    </source>
</evidence>
<evidence type="ECO:0000256" key="9">
    <source>
        <dbReference type="ARBA" id="ARBA00022748"/>
    </source>
</evidence>
<dbReference type="AlphaFoldDB" id="A0A7W7XX36"/>
<evidence type="ECO:0000256" key="7">
    <source>
        <dbReference type="ARBA" id="ARBA00022519"/>
    </source>
</evidence>
<proteinExistence type="inferred from homology"/>
<dbReference type="GO" id="GO:0017004">
    <property type="term" value="P:cytochrome complex assembly"/>
    <property type="evidence" value="ECO:0007669"/>
    <property type="project" value="UniProtKB-KW"/>
</dbReference>
<comment type="function">
    <text evidence="1 12">Required for the export of heme to the periplasm for the biogenesis of c-type cytochromes.</text>
</comment>
<keyword evidence="9 12" id="KW-0201">Cytochrome c-type biogenesis</keyword>
<dbReference type="NCBIfam" id="TIGR03141">
    <property type="entry name" value="cytochro_ccmD"/>
    <property type="match status" value="1"/>
</dbReference>
<keyword evidence="10 12" id="KW-1133">Transmembrane helix</keyword>
<evidence type="ECO:0000256" key="6">
    <source>
        <dbReference type="ARBA" id="ARBA00022475"/>
    </source>
</evidence>
<dbReference type="Pfam" id="PF04995">
    <property type="entry name" value="CcmD"/>
    <property type="match status" value="1"/>
</dbReference>
<comment type="subcellular location">
    <subcellularLocation>
        <location evidence="2 12">Cell inner membrane</location>
        <topology evidence="2 12">Single-pass membrane protein</topology>
    </subcellularLocation>
</comment>
<evidence type="ECO:0000256" key="8">
    <source>
        <dbReference type="ARBA" id="ARBA00022692"/>
    </source>
</evidence>
<dbReference type="GO" id="GO:0005886">
    <property type="term" value="C:plasma membrane"/>
    <property type="evidence" value="ECO:0007669"/>
    <property type="project" value="UniProtKB-SubCell"/>
</dbReference>
<keyword evidence="14" id="KW-1185">Reference proteome</keyword>
<dbReference type="GO" id="GO:0015886">
    <property type="term" value="P:heme transport"/>
    <property type="evidence" value="ECO:0007669"/>
    <property type="project" value="InterPro"/>
</dbReference>
<keyword evidence="6 12" id="KW-1003">Cell membrane</keyword>
<comment type="similarity">
    <text evidence="3 12">Belongs to the CcmD/CycX/HelD family.</text>
</comment>
<evidence type="ECO:0000313" key="13">
    <source>
        <dbReference type="EMBL" id="MBB5014333.1"/>
    </source>
</evidence>
<reference evidence="13 14" key="1">
    <citation type="submission" date="2020-08" db="EMBL/GenBank/DDBJ databases">
        <title>Genomic Encyclopedia of Type Strains, Phase IV (KMG-IV): sequencing the most valuable type-strain genomes for metagenomic binning, comparative biology and taxonomic classification.</title>
        <authorList>
            <person name="Goeker M."/>
        </authorList>
    </citation>
    <scope>NUCLEOTIDE SEQUENCE [LARGE SCALE GENOMIC DNA]</scope>
    <source>
        <strain evidence="13 14">DSM 25897</strain>
    </source>
</reference>
<protein>
    <recommendedName>
        <fullName evidence="4 12">Heme exporter protein D</fullName>
    </recommendedName>
</protein>
<evidence type="ECO:0000256" key="12">
    <source>
        <dbReference type="RuleBase" id="RU363101"/>
    </source>
</evidence>
<dbReference type="EMBL" id="JACHHX010000001">
    <property type="protein sequence ID" value="MBB5014333.1"/>
    <property type="molecule type" value="Genomic_DNA"/>
</dbReference>
<organism evidence="13 14">
    <name type="scientific">Rehaibacterium terrae</name>
    <dbReference type="NCBI Taxonomy" id="1341696"/>
    <lineage>
        <taxon>Bacteria</taxon>
        <taxon>Pseudomonadati</taxon>
        <taxon>Pseudomonadota</taxon>
        <taxon>Gammaproteobacteria</taxon>
        <taxon>Lysobacterales</taxon>
        <taxon>Lysobacteraceae</taxon>
        <taxon>Rehaibacterium</taxon>
    </lineage>
</organism>
<evidence type="ECO:0000256" key="10">
    <source>
        <dbReference type="ARBA" id="ARBA00022989"/>
    </source>
</evidence>